<evidence type="ECO:0000313" key="3">
    <source>
        <dbReference type="Proteomes" id="UP000521032"/>
    </source>
</evidence>
<dbReference type="Gene3D" id="3.20.100.30">
    <property type="entry name" value="VTC, catalytic tunnel domain"/>
    <property type="match status" value="1"/>
</dbReference>
<evidence type="ECO:0000259" key="1">
    <source>
        <dbReference type="Pfam" id="PF09359"/>
    </source>
</evidence>
<protein>
    <recommendedName>
        <fullName evidence="1">VTC domain-containing protein</fullName>
    </recommendedName>
</protein>
<dbReference type="EMBL" id="CAJEWE010000007">
    <property type="protein sequence ID" value="CAD2074496.1"/>
    <property type="molecule type" value="Genomic_DNA"/>
</dbReference>
<name>A0A6V7RCI6_9BACL</name>
<proteinExistence type="predicted"/>
<evidence type="ECO:0000313" key="2">
    <source>
        <dbReference type="EMBL" id="CAD2074496.1"/>
    </source>
</evidence>
<dbReference type="Pfam" id="PF09359">
    <property type="entry name" value="VTC"/>
    <property type="match status" value="1"/>
</dbReference>
<comment type="caution">
    <text evidence="2">The sequence shown here is derived from an EMBL/GenBank/DDBJ whole genome shotgun (WGS) entry which is preliminary data.</text>
</comment>
<dbReference type="InterPro" id="IPR018966">
    <property type="entry name" value="VTC_domain"/>
</dbReference>
<dbReference type="CDD" id="cd07750">
    <property type="entry name" value="PolyPPase_VTC_like"/>
    <property type="match status" value="1"/>
</dbReference>
<dbReference type="AlphaFoldDB" id="A0A6V7RCI6"/>
<feature type="domain" description="VTC" evidence="1">
    <location>
        <begin position="7"/>
        <end position="227"/>
    </location>
</feature>
<accession>A0A6V7RCI6</accession>
<dbReference type="Proteomes" id="UP000521032">
    <property type="component" value="Unassembled WGS sequence"/>
</dbReference>
<dbReference type="GO" id="GO:0006799">
    <property type="term" value="P:polyphosphate biosynthetic process"/>
    <property type="evidence" value="ECO:0007669"/>
    <property type="project" value="UniProtKB-ARBA"/>
</dbReference>
<reference evidence="2 3" key="1">
    <citation type="submission" date="2020-07" db="EMBL/GenBank/DDBJ databases">
        <authorList>
            <person name="Criscuolo A."/>
        </authorList>
    </citation>
    <scope>NUCLEOTIDE SEQUENCE [LARGE SCALE GENOMIC DNA]</scope>
    <source>
        <strain evidence="3">CIP 111030</strain>
    </source>
</reference>
<keyword evidence="3" id="KW-1185">Reference proteome</keyword>
<dbReference type="RefSeq" id="WP_186086223.1">
    <property type="nucleotide sequence ID" value="NZ_BMDB01000002.1"/>
</dbReference>
<gene>
    <name evidence="2" type="ORF">JEOSCH030_00716</name>
</gene>
<dbReference type="InterPro" id="IPR042267">
    <property type="entry name" value="VTC_sf"/>
</dbReference>
<sequence length="236" mass="28313">MAILNFNRVEKKYLLNENKYDALMLRLSPYIEHDEYPISTTSTIYYDTPDFKAVRYSYTKTDFREKLRIRTYDSIPSEYSQCFIELKKKFQGIVYKRRIYDSLKNATDYLKGNKYIIPHSQIREEIDYHITRMKKLQPAVFMYYDRNSFKDNETGAVRITFDRNIVYRNYDLEFTKGNHGTRIINTDEVLMEIKVPGPYPLWLVNALSELEIYPQSFSKYKSAYESLRKKGEIIFT</sequence>
<organism evidence="2 3">
    <name type="scientific">Phocicoccus schoeneichii</name>
    <dbReference type="NCBI Taxonomy" id="1812261"/>
    <lineage>
        <taxon>Bacteria</taxon>
        <taxon>Bacillati</taxon>
        <taxon>Bacillota</taxon>
        <taxon>Bacilli</taxon>
        <taxon>Bacillales</taxon>
        <taxon>Salinicoccaceae</taxon>
        <taxon>Phocicoccus</taxon>
    </lineage>
</organism>